<sequence length="505" mass="57772">MATQNYTNARIASFYYTAVVDAFEETVEGLFRCRCGTLRRQGPRTGYSNLIQHVRSQHPDYADVMRESGDGRGTLQAWIRQRARDVHGWLDWILTSNLPLQFCENMTARRYTTLAPISVETLHASMEGVTLAVKAKIKEEMPDQFGIIIDGWSHASEHFLAVFACYECAGTSHFPLLAMAPLINESDDDHGARTHLAFLSTMLERDYGKSLRNCLFVVADNCAVNRLLATLMGVPLVGCASHRLNLAVQDYLRDYEDDLIVLQTLMRKMKTLNYAAALRFKTPLRPIIRQDTRWGSTYAMVERYFRISEYLPVEDDDVAELLPSPRAIKRLRGLLVDLSRVQNVSKALQSDNITMLDARVWLDGLIDVEPSFHQYLEPRADIVHTPDFEIACTKVLAGDAAKLTRAQRLLLQPFEKQECESEEESEGESFVAQLQRKRKRAQRVQTYALLVAIPPTSNIVERFFSLARITYGHERHRIAPYTLEKILFLRVNKRLWDIHTVNECL</sequence>
<name>A0A081A7Q4_PHYNI</name>
<accession>A0A081A7Q4</accession>
<dbReference type="Proteomes" id="UP000028582">
    <property type="component" value="Unassembled WGS sequence"/>
</dbReference>
<dbReference type="AlphaFoldDB" id="A0A081A7Q4"/>
<dbReference type="SUPFAM" id="SSF53098">
    <property type="entry name" value="Ribonuclease H-like"/>
    <property type="match status" value="1"/>
</dbReference>
<dbReference type="PANTHER" id="PTHR40866">
    <property type="entry name" value="BED-TYPE DOMAIN-CONTAINING PROTEIN"/>
    <property type="match status" value="1"/>
</dbReference>
<dbReference type="PANTHER" id="PTHR40866:SF1">
    <property type="entry name" value="BED-TYPE DOMAIN-CONTAINING PROTEIN"/>
    <property type="match status" value="1"/>
</dbReference>
<evidence type="ECO:0000313" key="1">
    <source>
        <dbReference type="EMBL" id="ETO74915.1"/>
    </source>
</evidence>
<reference evidence="1 2" key="1">
    <citation type="submission" date="2013-11" db="EMBL/GenBank/DDBJ databases">
        <title>The Genome Sequence of Phytophthora parasitica P1976.</title>
        <authorList>
            <consortium name="The Broad Institute Genomics Platform"/>
            <person name="Russ C."/>
            <person name="Tyler B."/>
            <person name="Panabieres F."/>
            <person name="Shan W."/>
            <person name="Tripathy S."/>
            <person name="Grunwald N."/>
            <person name="Machado M."/>
            <person name="Johnson C.S."/>
            <person name="Walker B."/>
            <person name="Young S."/>
            <person name="Zeng Q."/>
            <person name="Gargeya S."/>
            <person name="Fitzgerald M."/>
            <person name="Haas B."/>
            <person name="Abouelleil A."/>
            <person name="Allen A.W."/>
            <person name="Alvarado L."/>
            <person name="Arachchi H.M."/>
            <person name="Berlin A.M."/>
            <person name="Chapman S.B."/>
            <person name="Gainer-Dewar J."/>
            <person name="Goldberg J."/>
            <person name="Griggs A."/>
            <person name="Gujja S."/>
            <person name="Hansen M."/>
            <person name="Howarth C."/>
            <person name="Imamovic A."/>
            <person name="Ireland A."/>
            <person name="Larimer J."/>
            <person name="McCowan C."/>
            <person name="Murphy C."/>
            <person name="Pearson M."/>
            <person name="Poon T.W."/>
            <person name="Priest M."/>
            <person name="Roberts A."/>
            <person name="Saif S."/>
            <person name="Shea T."/>
            <person name="Sisk P."/>
            <person name="Sykes S."/>
            <person name="Wortman J."/>
            <person name="Nusbaum C."/>
            <person name="Birren B."/>
        </authorList>
    </citation>
    <scope>NUCLEOTIDE SEQUENCE [LARGE SCALE GENOMIC DNA]</scope>
    <source>
        <strain evidence="1 2">P1976</strain>
    </source>
</reference>
<gene>
    <name evidence="1" type="ORF">F444_09451</name>
</gene>
<protein>
    <recommendedName>
        <fullName evidence="3">HAT C-terminal dimerisation domain-containing protein</fullName>
    </recommendedName>
</protein>
<evidence type="ECO:0008006" key="3">
    <source>
        <dbReference type="Google" id="ProtNLM"/>
    </source>
</evidence>
<comment type="caution">
    <text evidence="1">The sequence shown here is derived from an EMBL/GenBank/DDBJ whole genome shotgun (WGS) entry which is preliminary data.</text>
</comment>
<proteinExistence type="predicted"/>
<evidence type="ECO:0000313" key="2">
    <source>
        <dbReference type="Proteomes" id="UP000028582"/>
    </source>
</evidence>
<dbReference type="InterPro" id="IPR012337">
    <property type="entry name" value="RNaseH-like_sf"/>
</dbReference>
<organism evidence="1 2">
    <name type="scientific">Phytophthora nicotianae P1976</name>
    <dbReference type="NCBI Taxonomy" id="1317066"/>
    <lineage>
        <taxon>Eukaryota</taxon>
        <taxon>Sar</taxon>
        <taxon>Stramenopiles</taxon>
        <taxon>Oomycota</taxon>
        <taxon>Peronosporomycetes</taxon>
        <taxon>Peronosporales</taxon>
        <taxon>Peronosporaceae</taxon>
        <taxon>Phytophthora</taxon>
    </lineage>
</organism>
<dbReference type="EMBL" id="ANJA01001738">
    <property type="protein sequence ID" value="ETO74915.1"/>
    <property type="molecule type" value="Genomic_DNA"/>
</dbReference>